<dbReference type="InterPro" id="IPR008577">
    <property type="entry name" value="DUF859"/>
</dbReference>
<name>A0A8S5U7E9_9CAUD</name>
<proteinExistence type="predicted"/>
<evidence type="ECO:0000313" key="1">
    <source>
        <dbReference type="EMBL" id="DAF90365.1"/>
    </source>
</evidence>
<reference evidence="1" key="1">
    <citation type="journal article" date="2021" name="Proc. Natl. Acad. Sci. U.S.A.">
        <title>A Catalog of Tens of Thousands of Viruses from Human Metagenomes Reveals Hidden Associations with Chronic Diseases.</title>
        <authorList>
            <person name="Tisza M.J."/>
            <person name="Buck C.B."/>
        </authorList>
    </citation>
    <scope>NUCLEOTIDE SEQUENCE</scope>
    <source>
        <strain evidence="1">Ctngc57</strain>
    </source>
</reference>
<accession>A0A8S5U7E9</accession>
<dbReference type="EMBL" id="BK016027">
    <property type="protein sequence ID" value="DAF90365.1"/>
    <property type="molecule type" value="Genomic_DNA"/>
</dbReference>
<protein>
    <submittedName>
        <fullName evidence="1">Uncharacterized protein</fullName>
    </submittedName>
</protein>
<dbReference type="Pfam" id="PF05895">
    <property type="entry name" value="DUF859"/>
    <property type="match status" value="1"/>
</dbReference>
<sequence length="791" mass="84323">MSSYSWGSAPVISFSVTDNIQRTANNGYAGYVTVTLGGVGGNAYFGYSISASVEGTEKQLKGNSPSTWSAGQYSASFYVEGVSAGTSVSISVTLSSNSGRADADVSYTAYIGGGGGSGEDTDDATPISWDASKGNSARLGGKLTIKLNPQRTYYTHKLTYTIGTTTGTIATNVGYVSSYEWTVPTSLISLVNKSYGTLCTITCTTSDRGTELGKREQDAVLYPPADAGPVVPASVRSFWPQNDGVVAGFSGYVKGYTKLLVRIFPDVIEMQYSATLKSITVTFGGKTVAAAKATDLYNGREYYKAVTAVLQDLVGRLTVTVTDSYGFSSGVTINIRDYKDSFPGKTIYDYAPPALSGIAIYRSDDAMAAADAGAHITTGATVRWTSLNGWNDDANHCSLTAQYKEAGAQTFSAAVKLTSGQKTRINGSAVIDPEKSYTVRITAKDRIGRTAIYEATVPTATITFHLKDGGKGAAFGKISEKDNTFECGWDAEFSRDVRITGKLTVGSGNLRNGDNLLDNWYWNPNVMINTRGVASGADWNGGYGIDRWKGSAGMKVYFATADGYLYLDNSAVTTFGNLQQLFEPALAKALVGKTMTASVLCTALPYRGVHSGTFTFPEIGSKTTISTDFGTIEVGSGAESGVGFFLLRVAAGGTLRPMAAKLELGDTQTLAHQENTVWTLNEIPRREEQERICQRYCFAPFIGGSIFTRTTFVGTGIVQFFVSTPVTLRTNPVLETGTVNVGAWGSTGLAHGFTYTYSALRNSLRILASKAGHGLSDMWMELNKVIFSADL</sequence>
<organism evidence="1">
    <name type="scientific">Podoviridae sp. ctngc57</name>
    <dbReference type="NCBI Taxonomy" id="2825275"/>
    <lineage>
        <taxon>Viruses</taxon>
        <taxon>Duplodnaviria</taxon>
        <taxon>Heunggongvirae</taxon>
        <taxon>Uroviricota</taxon>
        <taxon>Caudoviricetes</taxon>
    </lineage>
</organism>